<dbReference type="InterPro" id="IPR050483">
    <property type="entry name" value="CoA-transferase_III_domain"/>
</dbReference>
<dbReference type="RefSeq" id="WP_222991583.1">
    <property type="nucleotide sequence ID" value="NZ_JAINVV010000009.1"/>
</dbReference>
<sequence>MQTLPLSGIRILSFEQFGAAPYATMFFADMGAEVIKIECGDGDFARRTGPRTLGDGDSLYFQCFNMNKNSVALDIRLPDDYQRFLGLVGGAHAVVNNMRGHLVTKRRIDYASLMTVNPAIVCGHISAYGRDNSRAALPGYDFLMQAEAGLMALTGEPGSPPTRMGASMIDYMTGMTFAFAVMSAIHAAARDGIGRDVDVSLYDVAIHQLAYQGAWYLNEGIVTERAPRSAHPSTTPVQLFRTRDGWIYVACMNDRFWDLLCKTLGRDDLVGAPAFADMAGRLRAREELTEILDRIFEGQPNAHWLALLRGIVPVAAVHSLEEALESPFLIEESGMIREIAHPHGPLRMFANPIKLDGARVPQSAGPALGAGNDGLLG</sequence>
<dbReference type="EMBL" id="JAINVV010000009">
    <property type="protein sequence ID" value="MBY8824478.1"/>
    <property type="molecule type" value="Genomic_DNA"/>
</dbReference>
<dbReference type="Proteomes" id="UP000706039">
    <property type="component" value="Unassembled WGS sequence"/>
</dbReference>
<keyword evidence="3" id="KW-1185">Reference proteome</keyword>
<dbReference type="Gene3D" id="3.40.50.10540">
    <property type="entry name" value="Crotonobetainyl-coa:carnitine coa-transferase, domain 1"/>
    <property type="match status" value="1"/>
</dbReference>
<dbReference type="Pfam" id="PF02515">
    <property type="entry name" value="CoA_transf_3"/>
    <property type="match status" value="1"/>
</dbReference>
<dbReference type="InterPro" id="IPR003673">
    <property type="entry name" value="CoA-Trfase_fam_III"/>
</dbReference>
<evidence type="ECO:0000313" key="2">
    <source>
        <dbReference type="EMBL" id="MBY8824478.1"/>
    </source>
</evidence>
<dbReference type="SUPFAM" id="SSF89796">
    <property type="entry name" value="CoA-transferase family III (CaiB/BaiF)"/>
    <property type="match status" value="1"/>
</dbReference>
<dbReference type="PANTHER" id="PTHR48207">
    <property type="entry name" value="SUCCINATE--HYDROXYMETHYLGLUTARATE COA-TRANSFERASE"/>
    <property type="match status" value="1"/>
</dbReference>
<dbReference type="InterPro" id="IPR023606">
    <property type="entry name" value="CoA-Trfase_III_dom_1_sf"/>
</dbReference>
<reference evidence="2 3" key="1">
    <citation type="submission" date="2021-08" db="EMBL/GenBank/DDBJ databases">
        <authorList>
            <person name="Tuo L."/>
        </authorList>
    </citation>
    <scope>NUCLEOTIDE SEQUENCE [LARGE SCALE GENOMIC DNA]</scope>
    <source>
        <strain evidence="2 3">JCM 31229</strain>
    </source>
</reference>
<dbReference type="GO" id="GO:0016740">
    <property type="term" value="F:transferase activity"/>
    <property type="evidence" value="ECO:0007669"/>
    <property type="project" value="UniProtKB-KW"/>
</dbReference>
<dbReference type="PANTHER" id="PTHR48207:SF3">
    <property type="entry name" value="SUCCINATE--HYDROXYMETHYLGLUTARATE COA-TRANSFERASE"/>
    <property type="match status" value="1"/>
</dbReference>
<dbReference type="InterPro" id="IPR044855">
    <property type="entry name" value="CoA-Trfase_III_dom3_sf"/>
</dbReference>
<proteinExistence type="predicted"/>
<dbReference type="Gene3D" id="3.30.1540.10">
    <property type="entry name" value="formyl-coa transferase, domain 3"/>
    <property type="match status" value="1"/>
</dbReference>
<name>A0ABS7PTD4_9SPHN</name>
<evidence type="ECO:0000313" key="3">
    <source>
        <dbReference type="Proteomes" id="UP000706039"/>
    </source>
</evidence>
<gene>
    <name evidence="2" type="ORF">K7G82_19390</name>
</gene>
<organism evidence="2 3">
    <name type="scientific">Sphingomonas colocasiae</name>
    <dbReference type="NCBI Taxonomy" id="1848973"/>
    <lineage>
        <taxon>Bacteria</taxon>
        <taxon>Pseudomonadati</taxon>
        <taxon>Pseudomonadota</taxon>
        <taxon>Alphaproteobacteria</taxon>
        <taxon>Sphingomonadales</taxon>
        <taxon>Sphingomonadaceae</taxon>
        <taxon>Sphingomonas</taxon>
    </lineage>
</organism>
<accession>A0ABS7PTD4</accession>
<keyword evidence="1 2" id="KW-0808">Transferase</keyword>
<comment type="caution">
    <text evidence="2">The sequence shown here is derived from an EMBL/GenBank/DDBJ whole genome shotgun (WGS) entry which is preliminary data.</text>
</comment>
<protein>
    <submittedName>
        <fullName evidence="2">CoA transferase</fullName>
    </submittedName>
</protein>
<evidence type="ECO:0000256" key="1">
    <source>
        <dbReference type="ARBA" id="ARBA00022679"/>
    </source>
</evidence>